<evidence type="ECO:0000313" key="4">
    <source>
        <dbReference type="Proteomes" id="UP000255231"/>
    </source>
</evidence>
<keyword evidence="3" id="KW-1185">Reference proteome</keyword>
<dbReference type="Proteomes" id="UP000185725">
    <property type="component" value="Unassembled WGS sequence"/>
</dbReference>
<accession>A0A381F9P8</accession>
<reference evidence="2 4" key="2">
    <citation type="submission" date="2018-06" db="EMBL/GenBank/DDBJ databases">
        <authorList>
            <consortium name="Pathogen Informatics"/>
            <person name="Doyle S."/>
        </authorList>
    </citation>
    <scope>NUCLEOTIDE SEQUENCE [LARGE SCALE GENOMIC DNA]</scope>
    <source>
        <strain evidence="2 4">NCTC13560</strain>
    </source>
</reference>
<dbReference type="GeneID" id="303673371"/>
<dbReference type="EMBL" id="UFVS01000001">
    <property type="protein sequence ID" value="SUX43296.1"/>
    <property type="molecule type" value="Genomic_DNA"/>
</dbReference>
<evidence type="ECO:0000313" key="1">
    <source>
        <dbReference type="EMBL" id="SIR02070.1"/>
    </source>
</evidence>
<evidence type="ECO:0000313" key="2">
    <source>
        <dbReference type="EMBL" id="SUX43296.1"/>
    </source>
</evidence>
<dbReference type="Proteomes" id="UP000255231">
    <property type="component" value="Unassembled WGS sequence"/>
</dbReference>
<dbReference type="EMBL" id="FTMF01000011">
    <property type="protein sequence ID" value="SIR02070.1"/>
    <property type="molecule type" value="Genomic_DNA"/>
</dbReference>
<organism evidence="2 4">
    <name type="scientific">Chryseobacterium indoltheticum</name>
    <dbReference type="NCBI Taxonomy" id="254"/>
    <lineage>
        <taxon>Bacteria</taxon>
        <taxon>Pseudomonadati</taxon>
        <taxon>Bacteroidota</taxon>
        <taxon>Flavobacteriia</taxon>
        <taxon>Flavobacteriales</taxon>
        <taxon>Weeksellaceae</taxon>
        <taxon>Chryseobacterium group</taxon>
        <taxon>Chryseobacterium</taxon>
    </lineage>
</organism>
<dbReference type="OrthoDB" id="1257860at2"/>
<dbReference type="KEGG" id="cil:EG358_06640"/>
<proteinExistence type="predicted"/>
<dbReference type="AlphaFoldDB" id="A0A381F9P8"/>
<evidence type="ECO:0000313" key="3">
    <source>
        <dbReference type="Proteomes" id="UP000185725"/>
    </source>
</evidence>
<reference evidence="1 3" key="1">
    <citation type="submission" date="2017-01" db="EMBL/GenBank/DDBJ databases">
        <authorList>
            <person name="Varghese N."/>
            <person name="Submissions S."/>
        </authorList>
    </citation>
    <scope>NUCLEOTIDE SEQUENCE [LARGE SCALE GENOMIC DNA]</scope>
    <source>
        <strain evidence="1 3">ATCC 27950</strain>
    </source>
</reference>
<dbReference type="RefSeq" id="WP_076561784.1">
    <property type="nucleotide sequence ID" value="NZ_CP033929.1"/>
</dbReference>
<protein>
    <submittedName>
        <fullName evidence="2">Uncharacterized protein</fullName>
    </submittedName>
</protein>
<gene>
    <name evidence="2" type="ORF">NCTC13560_01935</name>
    <name evidence="1" type="ORF">SAMN05421682_11177</name>
</gene>
<name>A0A381F9P8_9FLAO</name>
<sequence>MKTLIKIALLLTILYGIKINAQIDTLQYLKTNFEIQKTEYIGKPFSYLLDKMTQIQPKTNWSSQGKDLGKTYSTNFIFCDKEYSFYNAVTLYIVWQEIIPTPQIRYYEKKNGFYFTNEEKNFYGNKIIKDIAVFR</sequence>